<evidence type="ECO:0000256" key="2">
    <source>
        <dbReference type="ARBA" id="ARBA00005300"/>
    </source>
</evidence>
<dbReference type="Pfam" id="PF00075">
    <property type="entry name" value="RNase_H"/>
    <property type="match status" value="1"/>
</dbReference>
<evidence type="ECO:0000256" key="4">
    <source>
        <dbReference type="ARBA" id="ARBA00022722"/>
    </source>
</evidence>
<evidence type="ECO:0000256" key="1">
    <source>
        <dbReference type="ARBA" id="ARBA00000077"/>
    </source>
</evidence>
<dbReference type="GO" id="GO:0043137">
    <property type="term" value="P:DNA replication, removal of RNA primer"/>
    <property type="evidence" value="ECO:0007669"/>
    <property type="project" value="TreeGrafter"/>
</dbReference>
<name>A0A8B8G957_9HEMI</name>
<dbReference type="InterPro" id="IPR036397">
    <property type="entry name" value="RNaseH_sf"/>
</dbReference>
<evidence type="ECO:0000256" key="5">
    <source>
        <dbReference type="ARBA" id="ARBA00022723"/>
    </source>
</evidence>
<organism evidence="9 10">
    <name type="scientific">Sipha flava</name>
    <name type="common">yellow sugarcane aphid</name>
    <dbReference type="NCBI Taxonomy" id="143950"/>
    <lineage>
        <taxon>Eukaryota</taxon>
        <taxon>Metazoa</taxon>
        <taxon>Ecdysozoa</taxon>
        <taxon>Arthropoda</taxon>
        <taxon>Hexapoda</taxon>
        <taxon>Insecta</taxon>
        <taxon>Pterygota</taxon>
        <taxon>Neoptera</taxon>
        <taxon>Paraneoptera</taxon>
        <taxon>Hemiptera</taxon>
        <taxon>Sternorrhyncha</taxon>
        <taxon>Aphidomorpha</taxon>
        <taxon>Aphidoidea</taxon>
        <taxon>Aphididae</taxon>
        <taxon>Sipha</taxon>
    </lineage>
</organism>
<dbReference type="EC" id="3.1.26.4" evidence="3"/>
<dbReference type="GO" id="GO:0046872">
    <property type="term" value="F:metal ion binding"/>
    <property type="evidence" value="ECO:0007669"/>
    <property type="project" value="UniProtKB-KW"/>
</dbReference>
<dbReference type="GO" id="GO:0004523">
    <property type="term" value="F:RNA-DNA hybrid ribonuclease activity"/>
    <property type="evidence" value="ECO:0007669"/>
    <property type="project" value="UniProtKB-EC"/>
</dbReference>
<keyword evidence="7" id="KW-0378">Hydrolase</keyword>
<dbReference type="PANTHER" id="PTHR10642">
    <property type="entry name" value="RIBONUCLEASE H1"/>
    <property type="match status" value="1"/>
</dbReference>
<proteinExistence type="inferred from homology"/>
<evidence type="ECO:0000313" key="10">
    <source>
        <dbReference type="RefSeq" id="XP_025419749.1"/>
    </source>
</evidence>
<dbReference type="PANTHER" id="PTHR10642:SF26">
    <property type="entry name" value="RIBONUCLEASE H1"/>
    <property type="match status" value="1"/>
</dbReference>
<dbReference type="SUPFAM" id="SSF53098">
    <property type="entry name" value="Ribonuclease H-like"/>
    <property type="match status" value="1"/>
</dbReference>
<dbReference type="Proteomes" id="UP000694846">
    <property type="component" value="Unplaced"/>
</dbReference>
<keyword evidence="6" id="KW-0255">Endonuclease</keyword>
<keyword evidence="5" id="KW-0479">Metal-binding</keyword>
<evidence type="ECO:0000313" key="9">
    <source>
        <dbReference type="Proteomes" id="UP000694846"/>
    </source>
</evidence>
<comment type="catalytic activity">
    <reaction evidence="1">
        <text>Endonucleolytic cleavage to 5'-phosphomonoester.</text>
        <dbReference type="EC" id="3.1.26.4"/>
    </reaction>
</comment>
<dbReference type="Gene3D" id="3.30.420.10">
    <property type="entry name" value="Ribonuclease H-like superfamily/Ribonuclease H"/>
    <property type="match status" value="1"/>
</dbReference>
<evidence type="ECO:0000259" key="8">
    <source>
        <dbReference type="PROSITE" id="PS50879"/>
    </source>
</evidence>
<keyword evidence="9" id="KW-1185">Reference proteome</keyword>
<keyword evidence="4" id="KW-0540">Nuclease</keyword>
<reference evidence="10" key="1">
    <citation type="submission" date="2025-08" db="UniProtKB">
        <authorList>
            <consortium name="RefSeq"/>
        </authorList>
    </citation>
    <scope>IDENTIFICATION</scope>
    <source>
        <tissue evidence="10">Whole body</tissue>
    </source>
</reference>
<dbReference type="PROSITE" id="PS50879">
    <property type="entry name" value="RNASE_H_1"/>
    <property type="match status" value="1"/>
</dbReference>
<dbReference type="GeneID" id="112690059"/>
<evidence type="ECO:0000256" key="3">
    <source>
        <dbReference type="ARBA" id="ARBA00012180"/>
    </source>
</evidence>
<gene>
    <name evidence="10" type="primary">LOC112690059</name>
</gene>
<comment type="similarity">
    <text evidence="2">Belongs to the RNase H family.</text>
</comment>
<dbReference type="GO" id="GO:0003676">
    <property type="term" value="F:nucleic acid binding"/>
    <property type="evidence" value="ECO:0007669"/>
    <property type="project" value="InterPro"/>
</dbReference>
<dbReference type="InterPro" id="IPR050092">
    <property type="entry name" value="RNase_H"/>
</dbReference>
<dbReference type="CDD" id="cd09276">
    <property type="entry name" value="Rnase_HI_RT_non_LTR"/>
    <property type="match status" value="1"/>
</dbReference>
<dbReference type="InterPro" id="IPR012337">
    <property type="entry name" value="RNaseH-like_sf"/>
</dbReference>
<dbReference type="InterPro" id="IPR002156">
    <property type="entry name" value="RNaseH_domain"/>
</dbReference>
<dbReference type="RefSeq" id="XP_025419749.1">
    <property type="nucleotide sequence ID" value="XM_025563964.1"/>
</dbReference>
<sequence length="730" mass="84864">MFSLVYQKLVEKLLNDTQKQNTKKNNALEHKSIKQNNTFRVDKQISVTNSQNIDLLNQIKSLQCLFTWEVKSQRNQDMIIYIKNKYGNVNLDISLPEFTFTRFIGNLIISHELYLNGELNASDMKILEIDKWLDQLDKTTDEFYLSINIALKHIRAANFIHMLFDTNEITGFNMLLDEIVPFEIMDDKLKAVVHIIHAAILMEYGINQECYKYAQIACNLDPNTSHWWHIHACVLTKRQFLFRKKLSLNTKIIETVKRAVMTSDKINTSVDSFVLITLNEVVKNEFQISDFESINYSEYTNTNYADLSLKTIMETLVKRHKNGEDVLPDLNDLILKFKHDKWKIIVDICSYTVLFRNNFRFGIELFLMLIKEPNLPIKNYIKYHNSIFIDNSKIFNLAELIWIEIILTISNSRDISSEDILFYYKVFIEMKVIYNLKMRVFNPCMRVDLIGYKNKKLVIKNKNIIKDNIKSNFQMQVGLKKYCKSEESKNKVAADSQQSYNLSNEFQYLNTTFNYFGHYECLPSSSVIEYKINLFFQSIIELNSSTTSKIILTDIDTSLTVFPRSHTSPEIYKYNLQIILNKHPNGFRIYTDASRIQNNVGIAIVSIKNCYSYKLSSEYSSSEAEAVAILRALDYALTENMNEYIILSDSLSTIMCIQNKNINSDVINSILCLIHAHQLKQNVIHFVWIPSHKMIEGNDKADKLAKEIAVSSTAITYTHNSYVANNLPSN</sequence>
<dbReference type="AlphaFoldDB" id="A0A8B8G957"/>
<accession>A0A8B8G957</accession>
<evidence type="ECO:0000256" key="7">
    <source>
        <dbReference type="ARBA" id="ARBA00022801"/>
    </source>
</evidence>
<evidence type="ECO:0000256" key="6">
    <source>
        <dbReference type="ARBA" id="ARBA00022759"/>
    </source>
</evidence>
<dbReference type="OrthoDB" id="6497161at2759"/>
<feature type="domain" description="RNase H type-1" evidence="8">
    <location>
        <begin position="583"/>
        <end position="710"/>
    </location>
</feature>
<protein>
    <recommendedName>
        <fullName evidence="3">ribonuclease H</fullName>
        <ecNumber evidence="3">3.1.26.4</ecNumber>
    </recommendedName>
</protein>